<gene>
    <name evidence="1" type="ORF">IFM89_027191</name>
</gene>
<sequence length="72" mass="8175">MGTGLLVTVPSEVFSNRLRSTLEGIITKHFGGDAMEKLFNRFTKKIEMARNHPRFKAKVDDMLVVLKRKVIG</sequence>
<dbReference type="AlphaFoldDB" id="A0A835IGE0"/>
<name>A0A835IGE0_9MAGN</name>
<dbReference type="EMBL" id="JADFTS010000003">
    <property type="protein sequence ID" value="KAF9615942.1"/>
    <property type="molecule type" value="Genomic_DNA"/>
</dbReference>
<organism evidence="1 2">
    <name type="scientific">Coptis chinensis</name>
    <dbReference type="NCBI Taxonomy" id="261450"/>
    <lineage>
        <taxon>Eukaryota</taxon>
        <taxon>Viridiplantae</taxon>
        <taxon>Streptophyta</taxon>
        <taxon>Embryophyta</taxon>
        <taxon>Tracheophyta</taxon>
        <taxon>Spermatophyta</taxon>
        <taxon>Magnoliopsida</taxon>
        <taxon>Ranunculales</taxon>
        <taxon>Ranunculaceae</taxon>
        <taxon>Coptidoideae</taxon>
        <taxon>Coptis</taxon>
    </lineage>
</organism>
<evidence type="ECO:0000313" key="2">
    <source>
        <dbReference type="Proteomes" id="UP000631114"/>
    </source>
</evidence>
<keyword evidence="2" id="KW-1185">Reference proteome</keyword>
<reference evidence="1 2" key="1">
    <citation type="submission" date="2020-10" db="EMBL/GenBank/DDBJ databases">
        <title>The Coptis chinensis genome and diversification of protoberbering-type alkaloids.</title>
        <authorList>
            <person name="Wang B."/>
            <person name="Shu S."/>
            <person name="Song C."/>
            <person name="Liu Y."/>
        </authorList>
    </citation>
    <scope>NUCLEOTIDE SEQUENCE [LARGE SCALE GENOMIC DNA]</scope>
    <source>
        <strain evidence="1">HL-2020</strain>
        <tissue evidence="1">Leaf</tissue>
    </source>
</reference>
<proteinExistence type="predicted"/>
<protein>
    <submittedName>
        <fullName evidence="1">Uncharacterized protein</fullName>
    </submittedName>
</protein>
<comment type="caution">
    <text evidence="1">The sequence shown here is derived from an EMBL/GenBank/DDBJ whole genome shotgun (WGS) entry which is preliminary data.</text>
</comment>
<dbReference type="InterPro" id="IPR042086">
    <property type="entry name" value="MeTrfase_capping"/>
</dbReference>
<accession>A0A835IGE0</accession>
<evidence type="ECO:0000313" key="1">
    <source>
        <dbReference type="EMBL" id="KAF9615942.1"/>
    </source>
</evidence>
<dbReference type="Proteomes" id="UP000631114">
    <property type="component" value="Unassembled WGS sequence"/>
</dbReference>
<dbReference type="Gene3D" id="1.10.1200.270">
    <property type="entry name" value="Methyltransferase, alpha-helical capping domain"/>
    <property type="match status" value="1"/>
</dbReference>